<evidence type="ECO:0000313" key="3">
    <source>
        <dbReference type="EMBL" id="SOD17791.1"/>
    </source>
</evidence>
<dbReference type="AlphaFoldDB" id="A0A286A7H7"/>
<dbReference type="InterPro" id="IPR011109">
    <property type="entry name" value="DNA_bind_recombinase_dom"/>
</dbReference>
<protein>
    <submittedName>
        <fullName evidence="3">Site-specific DNA recombinase</fullName>
    </submittedName>
</protein>
<feature type="domain" description="Resolvase/invertase-type recombinase catalytic" evidence="1">
    <location>
        <begin position="5"/>
        <end position="152"/>
    </location>
</feature>
<dbReference type="RefSeq" id="WP_097132532.1">
    <property type="nucleotide sequence ID" value="NZ_OCMT01000003.1"/>
</dbReference>
<organism evidence="3 4">
    <name type="scientific">Pedobacter xixiisoli</name>
    <dbReference type="NCBI Taxonomy" id="1476464"/>
    <lineage>
        <taxon>Bacteria</taxon>
        <taxon>Pseudomonadati</taxon>
        <taxon>Bacteroidota</taxon>
        <taxon>Sphingobacteriia</taxon>
        <taxon>Sphingobacteriales</taxon>
        <taxon>Sphingobacteriaceae</taxon>
        <taxon>Pedobacter</taxon>
    </lineage>
</organism>
<reference evidence="4" key="1">
    <citation type="submission" date="2017-09" db="EMBL/GenBank/DDBJ databases">
        <authorList>
            <person name="Varghese N."/>
            <person name="Submissions S."/>
        </authorList>
    </citation>
    <scope>NUCLEOTIDE SEQUENCE [LARGE SCALE GENOMIC DNA]</scope>
    <source>
        <strain evidence="4">CGMCC 1.12803</strain>
    </source>
</reference>
<dbReference type="InterPro" id="IPR038109">
    <property type="entry name" value="DNA_bind_recomb_sf"/>
</dbReference>
<dbReference type="PANTHER" id="PTHR30461:SF23">
    <property type="entry name" value="DNA RECOMBINASE-RELATED"/>
    <property type="match status" value="1"/>
</dbReference>
<dbReference type="PROSITE" id="PS51736">
    <property type="entry name" value="RECOMBINASES_3"/>
    <property type="match status" value="1"/>
</dbReference>
<sequence>MERKKVGIWIRVSTEFQVKDESPEHHEQRAQYYIKSKDWEAVEVYRLDAISGKTVMDHPETQRMLRDVRTGRISGLVFSKLARLARNTKELLELADIFKTQKADLISLAEQIDTSTPAGTLFFTIISAMAQWEREEISARVSASVPIRAEMGKCTGGAGAFGYKWDNKQFVLDENEAPVRKLMYEIFLECRRKRTTANRLNELGHRTRKGAKFTDTTVDRLLRDTTAKGIRLANYTKSTGENKSWELKPEDQWVEVPCPAIVDEEVWESCNAILEKQRNSRNKNGRFSYSLLGGIVKCSCGKPMYVHGSRSRKYKCSSCKNDINQEALYGFFQENLNQYIEGIKPEIFIAELSTEIHNKADLLNTTMKNRDALLKRMDELVDLKLNDGMSSEHYKARYYPLDEQVKQLNRSIPELQAEIDYMRIQMNSSDYVLNGVKSLYTDWSELEFSQKRGITETITQHIIVGKDTIDIALAYLPTTLKTSQHNLMDLLTQETQKKMSFNIVVRLNREPVVLKSLIINAIPRLENGSNSICNDYASEKLCGV</sequence>
<dbReference type="OrthoDB" id="9797501at2"/>
<name>A0A286A7H7_9SPHI</name>
<dbReference type="Gene3D" id="3.40.50.1390">
    <property type="entry name" value="Resolvase, N-terminal catalytic domain"/>
    <property type="match status" value="1"/>
</dbReference>
<evidence type="ECO:0000259" key="2">
    <source>
        <dbReference type="PROSITE" id="PS51737"/>
    </source>
</evidence>
<dbReference type="SMART" id="SM00857">
    <property type="entry name" value="Resolvase"/>
    <property type="match status" value="1"/>
</dbReference>
<gene>
    <name evidence="3" type="ORF">SAMN06297358_2689</name>
</gene>
<dbReference type="InterPro" id="IPR050639">
    <property type="entry name" value="SSR_resolvase"/>
</dbReference>
<dbReference type="Gene3D" id="3.90.1750.20">
    <property type="entry name" value="Putative Large Serine Recombinase, Chain B, Domain 2"/>
    <property type="match status" value="1"/>
</dbReference>
<feature type="domain" description="Recombinase" evidence="2">
    <location>
        <begin position="160"/>
        <end position="280"/>
    </location>
</feature>
<dbReference type="GO" id="GO:0000150">
    <property type="term" value="F:DNA strand exchange activity"/>
    <property type="evidence" value="ECO:0007669"/>
    <property type="project" value="InterPro"/>
</dbReference>
<proteinExistence type="predicted"/>
<dbReference type="GO" id="GO:0003677">
    <property type="term" value="F:DNA binding"/>
    <property type="evidence" value="ECO:0007669"/>
    <property type="project" value="InterPro"/>
</dbReference>
<evidence type="ECO:0000259" key="1">
    <source>
        <dbReference type="PROSITE" id="PS51736"/>
    </source>
</evidence>
<dbReference type="EMBL" id="OCMT01000003">
    <property type="protein sequence ID" value="SOD17791.1"/>
    <property type="molecule type" value="Genomic_DNA"/>
</dbReference>
<evidence type="ECO:0000313" key="4">
    <source>
        <dbReference type="Proteomes" id="UP000219281"/>
    </source>
</evidence>
<dbReference type="Pfam" id="PF00239">
    <property type="entry name" value="Resolvase"/>
    <property type="match status" value="1"/>
</dbReference>
<dbReference type="PROSITE" id="PS51737">
    <property type="entry name" value="RECOMBINASE_DNA_BIND"/>
    <property type="match status" value="1"/>
</dbReference>
<dbReference type="Pfam" id="PF07508">
    <property type="entry name" value="Recombinase"/>
    <property type="match status" value="1"/>
</dbReference>
<dbReference type="PANTHER" id="PTHR30461">
    <property type="entry name" value="DNA-INVERTASE FROM LAMBDOID PROPHAGE"/>
    <property type="match status" value="1"/>
</dbReference>
<dbReference type="InterPro" id="IPR036162">
    <property type="entry name" value="Resolvase-like_N_sf"/>
</dbReference>
<keyword evidence="4" id="KW-1185">Reference proteome</keyword>
<dbReference type="Proteomes" id="UP000219281">
    <property type="component" value="Unassembled WGS sequence"/>
</dbReference>
<accession>A0A286A7H7</accession>
<dbReference type="CDD" id="cd00338">
    <property type="entry name" value="Ser_Recombinase"/>
    <property type="match status" value="1"/>
</dbReference>
<dbReference type="InterPro" id="IPR006119">
    <property type="entry name" value="Resolv_N"/>
</dbReference>
<dbReference type="SUPFAM" id="SSF53041">
    <property type="entry name" value="Resolvase-like"/>
    <property type="match status" value="1"/>
</dbReference>